<protein>
    <submittedName>
        <fullName evidence="8">Protein Jumonji isoform X2</fullName>
    </submittedName>
</protein>
<dbReference type="Pfam" id="PF02373">
    <property type="entry name" value="JmjC"/>
    <property type="match status" value="1"/>
</dbReference>
<dbReference type="Pfam" id="PF02375">
    <property type="entry name" value="JmjN"/>
    <property type="match status" value="1"/>
</dbReference>
<dbReference type="SMART" id="SM00558">
    <property type="entry name" value="JmjC"/>
    <property type="match status" value="1"/>
</dbReference>
<feature type="compositionally biased region" description="Low complexity" evidence="3">
    <location>
        <begin position="642"/>
        <end position="660"/>
    </location>
</feature>
<gene>
    <name evidence="8" type="primary">LOC106158286</name>
</gene>
<keyword evidence="2" id="KW-0539">Nucleus</keyword>
<dbReference type="Gene3D" id="1.10.150.60">
    <property type="entry name" value="ARID DNA-binding domain"/>
    <property type="match status" value="1"/>
</dbReference>
<dbReference type="SMART" id="SM01014">
    <property type="entry name" value="ARID"/>
    <property type="match status" value="1"/>
</dbReference>
<dbReference type="PROSITE" id="PS51183">
    <property type="entry name" value="JMJN"/>
    <property type="match status" value="1"/>
</dbReference>
<feature type="compositionally biased region" description="Basic and acidic residues" evidence="3">
    <location>
        <begin position="593"/>
        <end position="609"/>
    </location>
</feature>
<dbReference type="SUPFAM" id="SSF46774">
    <property type="entry name" value="ARID-like"/>
    <property type="match status" value="1"/>
</dbReference>
<feature type="compositionally biased region" description="Basic and acidic residues" evidence="3">
    <location>
        <begin position="485"/>
        <end position="511"/>
    </location>
</feature>
<feature type="compositionally biased region" description="Basic residues" evidence="3">
    <location>
        <begin position="205"/>
        <end position="215"/>
    </location>
</feature>
<dbReference type="GO" id="GO:0003677">
    <property type="term" value="F:DNA binding"/>
    <property type="evidence" value="ECO:0007669"/>
    <property type="project" value="InterPro"/>
</dbReference>
<evidence type="ECO:0000259" key="5">
    <source>
        <dbReference type="PROSITE" id="PS51183"/>
    </source>
</evidence>
<feature type="domain" description="ARID" evidence="4">
    <location>
        <begin position="845"/>
        <end position="937"/>
    </location>
</feature>
<proteinExistence type="predicted"/>
<dbReference type="SMART" id="SM00501">
    <property type="entry name" value="BRIGHT"/>
    <property type="match status" value="1"/>
</dbReference>
<dbReference type="GO" id="GO:0000785">
    <property type="term" value="C:chromatin"/>
    <property type="evidence" value="ECO:0007669"/>
    <property type="project" value="TreeGrafter"/>
</dbReference>
<dbReference type="GO" id="GO:0006338">
    <property type="term" value="P:chromatin remodeling"/>
    <property type="evidence" value="ECO:0007669"/>
    <property type="project" value="TreeGrafter"/>
</dbReference>
<dbReference type="InterPro" id="IPR004198">
    <property type="entry name" value="Znf_C5HC2"/>
</dbReference>
<dbReference type="Pfam" id="PF02928">
    <property type="entry name" value="zf-C5HC2"/>
    <property type="match status" value="1"/>
</dbReference>
<evidence type="ECO:0000313" key="8">
    <source>
        <dbReference type="RefSeq" id="XP_013389664.1"/>
    </source>
</evidence>
<comment type="subcellular location">
    <subcellularLocation>
        <location evidence="1">Nucleus</location>
    </subcellularLocation>
</comment>
<evidence type="ECO:0000259" key="6">
    <source>
        <dbReference type="PROSITE" id="PS51184"/>
    </source>
</evidence>
<dbReference type="GO" id="GO:0005634">
    <property type="term" value="C:nucleus"/>
    <property type="evidence" value="ECO:0007669"/>
    <property type="project" value="UniProtKB-SubCell"/>
</dbReference>
<dbReference type="Proteomes" id="UP000085678">
    <property type="component" value="Unplaced"/>
</dbReference>
<evidence type="ECO:0000256" key="3">
    <source>
        <dbReference type="SAM" id="MobiDB-lite"/>
    </source>
</evidence>
<keyword evidence="7" id="KW-1185">Reference proteome</keyword>
<dbReference type="PROSITE" id="PS51011">
    <property type="entry name" value="ARID"/>
    <property type="match status" value="1"/>
</dbReference>
<dbReference type="GeneID" id="106158286"/>
<dbReference type="SUPFAM" id="SSF51197">
    <property type="entry name" value="Clavaminate synthase-like"/>
    <property type="match status" value="1"/>
</dbReference>
<dbReference type="Pfam" id="PF01388">
    <property type="entry name" value="ARID"/>
    <property type="match status" value="1"/>
</dbReference>
<dbReference type="PROSITE" id="PS51184">
    <property type="entry name" value="JMJC"/>
    <property type="match status" value="1"/>
</dbReference>
<feature type="compositionally biased region" description="Basic residues" evidence="3">
    <location>
        <begin position="450"/>
        <end position="469"/>
    </location>
</feature>
<dbReference type="InterPro" id="IPR003347">
    <property type="entry name" value="JmjC_dom"/>
</dbReference>
<feature type="region of interest" description="Disordered" evidence="3">
    <location>
        <begin position="447"/>
        <end position="629"/>
    </location>
</feature>
<feature type="region of interest" description="Disordered" evidence="3">
    <location>
        <begin position="158"/>
        <end position="218"/>
    </location>
</feature>
<name>A0A1S3HX73_LINAN</name>
<feature type="compositionally biased region" description="Low complexity" evidence="3">
    <location>
        <begin position="158"/>
        <end position="171"/>
    </location>
</feature>
<dbReference type="CDD" id="cd16870">
    <property type="entry name" value="ARID_JARD2"/>
    <property type="match status" value="1"/>
</dbReference>
<dbReference type="PANTHER" id="PTHR10694">
    <property type="entry name" value="LYSINE-SPECIFIC DEMETHYLASE"/>
    <property type="match status" value="1"/>
</dbReference>
<dbReference type="InterPro" id="IPR036431">
    <property type="entry name" value="ARID_dom_sf"/>
</dbReference>
<feature type="domain" description="JmjN" evidence="5">
    <location>
        <begin position="780"/>
        <end position="821"/>
    </location>
</feature>
<feature type="compositionally biased region" description="Polar residues" evidence="3">
    <location>
        <begin position="66"/>
        <end position="80"/>
    </location>
</feature>
<dbReference type="GO" id="GO:0010468">
    <property type="term" value="P:regulation of gene expression"/>
    <property type="evidence" value="ECO:0007669"/>
    <property type="project" value="TreeGrafter"/>
</dbReference>
<dbReference type="InterPro" id="IPR003349">
    <property type="entry name" value="JmjN"/>
</dbReference>
<evidence type="ECO:0000256" key="2">
    <source>
        <dbReference type="ARBA" id="ARBA00023242"/>
    </source>
</evidence>
<feature type="compositionally biased region" description="Polar residues" evidence="3">
    <location>
        <begin position="695"/>
        <end position="709"/>
    </location>
</feature>
<dbReference type="Gene3D" id="2.60.120.650">
    <property type="entry name" value="Cupin"/>
    <property type="match status" value="1"/>
</dbReference>
<feature type="domain" description="JmjC" evidence="6">
    <location>
        <begin position="1033"/>
        <end position="1198"/>
    </location>
</feature>
<feature type="compositionally biased region" description="Basic and acidic residues" evidence="3">
    <location>
        <begin position="563"/>
        <end position="576"/>
    </location>
</feature>
<feature type="region of interest" description="Disordered" evidence="3">
    <location>
        <begin position="24"/>
        <end position="97"/>
    </location>
</feature>
<feature type="region of interest" description="Disordered" evidence="3">
    <location>
        <begin position="642"/>
        <end position="768"/>
    </location>
</feature>
<feature type="compositionally biased region" description="Basic and acidic residues" evidence="3">
    <location>
        <begin position="664"/>
        <end position="675"/>
    </location>
</feature>
<dbReference type="SMART" id="SM00545">
    <property type="entry name" value="JmjN"/>
    <property type="match status" value="1"/>
</dbReference>
<dbReference type="OrthoDB" id="8951118at2759"/>
<feature type="compositionally biased region" description="Basic and acidic residues" evidence="3">
    <location>
        <begin position="714"/>
        <end position="727"/>
    </location>
</feature>
<evidence type="ECO:0000256" key="1">
    <source>
        <dbReference type="ARBA" id="ARBA00004123"/>
    </source>
</evidence>
<dbReference type="PANTHER" id="PTHR10694:SF113">
    <property type="entry name" value="PROTEIN JUMONJI"/>
    <property type="match status" value="1"/>
</dbReference>
<evidence type="ECO:0000313" key="7">
    <source>
        <dbReference type="Proteomes" id="UP000085678"/>
    </source>
</evidence>
<feature type="compositionally biased region" description="Basic and acidic residues" evidence="3">
    <location>
        <begin position="344"/>
        <end position="354"/>
    </location>
</feature>
<feature type="region of interest" description="Disordered" evidence="3">
    <location>
        <begin position="330"/>
        <end position="409"/>
    </location>
</feature>
<feature type="compositionally biased region" description="Polar residues" evidence="3">
    <location>
        <begin position="729"/>
        <end position="738"/>
    </location>
</feature>
<dbReference type="InterPro" id="IPR001606">
    <property type="entry name" value="ARID_dom"/>
</dbReference>
<organism evidence="7 8">
    <name type="scientific">Lingula anatina</name>
    <name type="common">Brachiopod</name>
    <name type="synonym">Lingula unguis</name>
    <dbReference type="NCBI Taxonomy" id="7574"/>
    <lineage>
        <taxon>Eukaryota</taxon>
        <taxon>Metazoa</taxon>
        <taxon>Spiralia</taxon>
        <taxon>Lophotrochozoa</taxon>
        <taxon>Brachiopoda</taxon>
        <taxon>Linguliformea</taxon>
        <taxon>Lingulata</taxon>
        <taxon>Lingulida</taxon>
        <taxon>Linguloidea</taxon>
        <taxon>Lingulidae</taxon>
        <taxon>Lingula</taxon>
    </lineage>
</organism>
<reference evidence="8" key="1">
    <citation type="submission" date="2025-08" db="UniProtKB">
        <authorList>
            <consortium name="RefSeq"/>
        </authorList>
    </citation>
    <scope>IDENTIFICATION</scope>
    <source>
        <tissue evidence="8">Gonads</tissue>
    </source>
</reference>
<sequence>MNRDFQVEFLSYVKQKVVETEVKGRRHSSHGMTYAVRKSSPIRPLKTKPSCSSPVRTDTKLRRKQPSFTGGASLQLSSKSDSGESMPPVKKNVKRDPCIPAVPLLAERPKRTIIPKNLDESAGLSWREETDLKKALLASLRESKRQELEEQVELELKQSLIKPSSSGSSSIHKSKPSRQVSKESKEVESLTQKVDSPVSWGMKTPQHKTLSHNKGSKGISKAAMTTDYVSDSPSVKVRAQRKFAQGQGVCSAPSSPSPSVNMTPVKIQASASPASSGKKRHLVATKRAKTEDFLTFLCLRGTPALPKKLNFFNYPPVMTEKVTRPANMVKLSRNGGRGNTTPVKYEDGNSRDSFDLDVSPLPRDTPPRRPFSKHSDRFPRASSPPPNLSPVKPIAMRPTPTKSRVPPPLLPIEPLKKYESKKVMTRSESAVKLKKLQVTVTRLRSGKVAYSHHHKSPFKTYHKVQKLKKTKEAISEKIKAKKSKKTDGGEERGESQKMKKNKDSVDTNEKKKSAKQKVVKKKLNTDDSKPMKMLPLEEPSRKKTKTLVSHEKPLTQGKSRAKPIKDGAKSKGTTKDHPKRKIKTEVTTNMPIKQEKLKKETDDEMHSTTDKGMLTRRGRASSVPHSDEIEITFKTIMPKIPSKQCLSSHCSNSSRSSKVSLGKRKFEGSEHKDSIGVEQHISGTLPAKLSKKNTDIPQGSKLRSQSSGAVTEESCEKKRCHPGERARRVTSTMSSRAKNNLIKMPVSNKRGRPTAKSSPTSERMKETVKGNEEAVQLSEAPMYSPAANEFVDPIDFIEAIKPNAEQQGMCKIIPPQEVWKPECKVRDDMRFVYQIQHVHKMYKRWGPNVQHVECIKRQLEAQGGGMEHPPNVGGIELDLSRLQQAIQSFGGMQTVLAKNILPKVCDALNIPRMALDRMSRLYDAYCKYLVPYDTLTTEEKEKLDQQVSMMRQKKKRVEDDCVLKGKSTSLGNFYRVARNTKLMWFTKEEPSPEQVEHEYWKIVTERQVHVAVHAGHVGTQHWGSGFPNKRENQYYRHGWNFNNVPENANNLLKVLGTIESVTTPTLHIGMLFSTSCWSRDPHLLPYIVYNHTGADVIWYCIPGSETQKFQTAMKKLVPSLVTDQPVWLPEDTVMISPRLLLMEGVSVNRTVQSAGQFIAVFPESFTATLSCGYNVLESVHFAPSSWIPLGRKADGLLSESSESQLFPVEQLFCSLVRDDRTPVDTLKLVLPELTAVIEEENSARQQLLEAGLHSWEKMELPDDPFPGGKRKKSFETLEEEDNVCEICKKICYFSMVVNESEDAVYCLKHALPHVQKKKNLKACKVMFRCTEKELQSVIDNTRDRIEALSNTSTSSRKRQAKVKVC</sequence>
<dbReference type="RefSeq" id="XP_013389664.1">
    <property type="nucleotide sequence ID" value="XM_013534210.1"/>
</dbReference>
<accession>A0A1S3HX73</accession>
<evidence type="ECO:0000259" key="4">
    <source>
        <dbReference type="PROSITE" id="PS51011"/>
    </source>
</evidence>
<feature type="compositionally biased region" description="Basic residues" evidence="3">
    <location>
        <begin position="512"/>
        <end position="522"/>
    </location>
</feature>